<dbReference type="EMBL" id="MU267608">
    <property type="protein sequence ID" value="KAH7914829.1"/>
    <property type="molecule type" value="Genomic_DNA"/>
</dbReference>
<reference evidence="1" key="1">
    <citation type="journal article" date="2021" name="New Phytol.">
        <title>Evolutionary innovations through gain and loss of genes in the ectomycorrhizal Boletales.</title>
        <authorList>
            <person name="Wu G."/>
            <person name="Miyauchi S."/>
            <person name="Morin E."/>
            <person name="Kuo A."/>
            <person name="Drula E."/>
            <person name="Varga T."/>
            <person name="Kohler A."/>
            <person name="Feng B."/>
            <person name="Cao Y."/>
            <person name="Lipzen A."/>
            <person name="Daum C."/>
            <person name="Hundley H."/>
            <person name="Pangilinan J."/>
            <person name="Johnson J."/>
            <person name="Barry K."/>
            <person name="LaButti K."/>
            <person name="Ng V."/>
            <person name="Ahrendt S."/>
            <person name="Min B."/>
            <person name="Choi I.G."/>
            <person name="Park H."/>
            <person name="Plett J.M."/>
            <person name="Magnuson J."/>
            <person name="Spatafora J.W."/>
            <person name="Nagy L.G."/>
            <person name="Henrissat B."/>
            <person name="Grigoriev I.V."/>
            <person name="Yang Z.L."/>
            <person name="Xu J."/>
            <person name="Martin F.M."/>
        </authorList>
    </citation>
    <scope>NUCLEOTIDE SEQUENCE</scope>
    <source>
        <strain evidence="1">ATCC 28755</strain>
    </source>
</reference>
<protein>
    <submittedName>
        <fullName evidence="1">Pyridoxal phosphate-dependent enzyme beta subunit</fullName>
    </submittedName>
</protein>
<gene>
    <name evidence="1" type="ORF">BJ138DRAFT_296817</name>
</gene>
<sequence>MASTSASRHILDTALDAVGNTPLIRLDKIAAQEGLRCNLLGKVEFTSAGGSVKDRIAKAMVLAAEKEGKLIPGKSIVIEPTSGNTGIGLAMACAIKVNNQLRYRLQVLNTIDKGYSVIITMPNKMSLEKEALLRALGAEVVRTPTEAAWDAPESHIGVAKKLQREIPYGIILDQYGNPNNPLAHEYTTGPEIIEAVVGTPSTNAKPSSGKVDVFVAGAGTGGTITGVSRALKKTHNRECIVVGADPIGSVLAKPEQLNVTDSGSIYVVEGIGYDFIPDVLSQDSADIDSWVKTCDSESFAAVQRLMLHEGLLVGGSSGSSLSGALKWLKSEEGRKVADTTGLNVVVLLPDGIRNYMSKSWFLDMTLHAEPRPLAGIISQVLSPAKNIVIPAVHRPSL</sequence>
<organism evidence="1 2">
    <name type="scientific">Hygrophoropsis aurantiaca</name>
    <dbReference type="NCBI Taxonomy" id="72124"/>
    <lineage>
        <taxon>Eukaryota</taxon>
        <taxon>Fungi</taxon>
        <taxon>Dikarya</taxon>
        <taxon>Basidiomycota</taxon>
        <taxon>Agaricomycotina</taxon>
        <taxon>Agaricomycetes</taxon>
        <taxon>Agaricomycetidae</taxon>
        <taxon>Boletales</taxon>
        <taxon>Coniophorineae</taxon>
        <taxon>Hygrophoropsidaceae</taxon>
        <taxon>Hygrophoropsis</taxon>
    </lineage>
</organism>
<evidence type="ECO:0000313" key="2">
    <source>
        <dbReference type="Proteomes" id="UP000790377"/>
    </source>
</evidence>
<name>A0ACB8AN56_9AGAM</name>
<comment type="caution">
    <text evidence="1">The sequence shown here is derived from an EMBL/GenBank/DDBJ whole genome shotgun (WGS) entry which is preliminary data.</text>
</comment>
<keyword evidence="2" id="KW-1185">Reference proteome</keyword>
<accession>A0ACB8AN56</accession>
<dbReference type="Proteomes" id="UP000790377">
    <property type="component" value="Unassembled WGS sequence"/>
</dbReference>
<proteinExistence type="predicted"/>
<evidence type="ECO:0000313" key="1">
    <source>
        <dbReference type="EMBL" id="KAH7914829.1"/>
    </source>
</evidence>